<feature type="chain" id="PRO_5038593412" description="Lipid A deacylase LpxR family protein" evidence="1">
    <location>
        <begin position="29"/>
        <end position="369"/>
    </location>
</feature>
<evidence type="ECO:0008006" key="4">
    <source>
        <dbReference type="Google" id="ProtNLM"/>
    </source>
</evidence>
<proteinExistence type="predicted"/>
<organism evidence="2 3">
    <name type="scientific">Candidatus Limisoma intestinavium</name>
    <dbReference type="NCBI Taxonomy" id="2840856"/>
    <lineage>
        <taxon>Bacteria</taxon>
        <taxon>Pseudomonadati</taxon>
        <taxon>Bacteroidota</taxon>
        <taxon>Bacteroidia</taxon>
        <taxon>Bacteroidales</taxon>
        <taxon>Candidatus Limisoma</taxon>
    </lineage>
</organism>
<evidence type="ECO:0000256" key="1">
    <source>
        <dbReference type="SAM" id="SignalP"/>
    </source>
</evidence>
<reference evidence="2" key="2">
    <citation type="journal article" date="2021" name="PeerJ">
        <title>Extensive microbial diversity within the chicken gut microbiome revealed by metagenomics and culture.</title>
        <authorList>
            <person name="Gilroy R."/>
            <person name="Ravi A."/>
            <person name="Getino M."/>
            <person name="Pursley I."/>
            <person name="Horton D.L."/>
            <person name="Alikhan N.F."/>
            <person name="Baker D."/>
            <person name="Gharbi K."/>
            <person name="Hall N."/>
            <person name="Watson M."/>
            <person name="Adriaenssens E.M."/>
            <person name="Foster-Nyarko E."/>
            <person name="Jarju S."/>
            <person name="Secka A."/>
            <person name="Antonio M."/>
            <person name="Oren A."/>
            <person name="Chaudhuri R.R."/>
            <person name="La Ragione R."/>
            <person name="Hildebrand F."/>
            <person name="Pallen M.J."/>
        </authorList>
    </citation>
    <scope>NUCLEOTIDE SEQUENCE</scope>
    <source>
        <strain evidence="2">17073</strain>
    </source>
</reference>
<evidence type="ECO:0000313" key="2">
    <source>
        <dbReference type="EMBL" id="HIU38454.1"/>
    </source>
</evidence>
<feature type="signal peptide" evidence="1">
    <location>
        <begin position="1"/>
        <end position="28"/>
    </location>
</feature>
<reference evidence="2" key="1">
    <citation type="submission" date="2020-10" db="EMBL/GenBank/DDBJ databases">
        <authorList>
            <person name="Gilroy R."/>
        </authorList>
    </citation>
    <scope>NUCLEOTIDE SEQUENCE</scope>
    <source>
        <strain evidence="2">17073</strain>
    </source>
</reference>
<keyword evidence="1" id="KW-0732">Signal</keyword>
<accession>A0A9D1LG29</accession>
<dbReference type="AlphaFoldDB" id="A0A9D1LG29"/>
<protein>
    <recommendedName>
        <fullName evidence="4">Lipid A deacylase LpxR family protein</fullName>
    </recommendedName>
</protein>
<gene>
    <name evidence="2" type="ORF">IAD18_02165</name>
</gene>
<dbReference type="Proteomes" id="UP000824076">
    <property type="component" value="Unassembled WGS sequence"/>
</dbReference>
<sequence length="369" mass="41886">MIFARSKPDLLRASAVLAAFLLSSAAFMLPAQQKLRWSVDAGAVVENREGDDYYSPDQTLAFTRLSPEVGMSFLGGKHNIMAGASWYQPIGNGWKDYKLSPTVYYRYTSPSLKLSIGMFPRTQLIETIPTAFMSDSLRYLEPNIRGALVQYVHRRGHAELALDWRSIQTETQREAFSIYASGRWNAVGPLFVGGRLQINHLAKTKHPDKGQSVNDDLMANPFAGVDLGRYLPRMDSLSLTAGALVSMQRDRSIGEWHTPCGAAIEATAEWRFLGIDEHLYAGRNLMPLYPKYGSLLNLGDPSYQAKLYSRTTVRAYIFRNQFVNLYASLDFHYTPEAFTFWQKVSLRVYVDDILWRDGKNRGTKLKRYY</sequence>
<evidence type="ECO:0000313" key="3">
    <source>
        <dbReference type="Proteomes" id="UP000824076"/>
    </source>
</evidence>
<dbReference type="EMBL" id="DVMS01000058">
    <property type="protein sequence ID" value="HIU38454.1"/>
    <property type="molecule type" value="Genomic_DNA"/>
</dbReference>
<comment type="caution">
    <text evidence="2">The sequence shown here is derived from an EMBL/GenBank/DDBJ whole genome shotgun (WGS) entry which is preliminary data.</text>
</comment>
<name>A0A9D1LG29_9BACT</name>